<feature type="transmembrane region" description="Helical" evidence="6">
    <location>
        <begin position="210"/>
        <end position="234"/>
    </location>
</feature>
<evidence type="ECO:0000256" key="3">
    <source>
        <dbReference type="ARBA" id="ARBA00022741"/>
    </source>
</evidence>
<keyword evidence="5" id="KW-0141">cGMP biosynthesis</keyword>
<evidence type="ECO:0000259" key="7">
    <source>
        <dbReference type="PROSITE" id="PS50011"/>
    </source>
</evidence>
<dbReference type="EC" id="4.6.1.2" evidence="2"/>
<dbReference type="GO" id="GO:0004383">
    <property type="term" value="F:guanylate cyclase activity"/>
    <property type="evidence" value="ECO:0007669"/>
    <property type="project" value="UniProtKB-EC"/>
</dbReference>
<dbReference type="PROSITE" id="PS50011">
    <property type="entry name" value="PROTEIN_KINASE_DOM"/>
    <property type="match status" value="1"/>
</dbReference>
<dbReference type="GO" id="GO:0001653">
    <property type="term" value="F:peptide receptor activity"/>
    <property type="evidence" value="ECO:0007669"/>
    <property type="project" value="TreeGrafter"/>
</dbReference>
<evidence type="ECO:0000256" key="4">
    <source>
        <dbReference type="ARBA" id="ARBA00023239"/>
    </source>
</evidence>
<keyword evidence="6" id="KW-1133">Transmembrane helix</keyword>
<feature type="domain" description="Protein kinase" evidence="7">
    <location>
        <begin position="271"/>
        <end position="549"/>
    </location>
</feature>
<dbReference type="InterPro" id="IPR011009">
    <property type="entry name" value="Kinase-like_dom_sf"/>
</dbReference>
<reference evidence="8" key="1">
    <citation type="submission" date="2023-10" db="EMBL/GenBank/DDBJ databases">
        <title>Genome assembly of Pristionchus species.</title>
        <authorList>
            <person name="Yoshida K."/>
            <person name="Sommer R.J."/>
        </authorList>
    </citation>
    <scope>NUCLEOTIDE SEQUENCE</scope>
    <source>
        <strain evidence="8">RS0144</strain>
    </source>
</reference>
<dbReference type="InterPro" id="IPR001245">
    <property type="entry name" value="Ser-Thr/Tyr_kinase_cat_dom"/>
</dbReference>
<dbReference type="InterPro" id="IPR000719">
    <property type="entry name" value="Prot_kinase_dom"/>
</dbReference>
<keyword evidence="9" id="KW-1185">Reference proteome</keyword>
<dbReference type="EMBL" id="BTSX01000004">
    <property type="protein sequence ID" value="GMS97210.1"/>
    <property type="molecule type" value="Genomic_DNA"/>
</dbReference>
<dbReference type="Proteomes" id="UP001432027">
    <property type="component" value="Unassembled WGS sequence"/>
</dbReference>
<evidence type="ECO:0000256" key="5">
    <source>
        <dbReference type="ARBA" id="ARBA00023293"/>
    </source>
</evidence>
<dbReference type="SMART" id="SM00220">
    <property type="entry name" value="S_TKc"/>
    <property type="match status" value="1"/>
</dbReference>
<dbReference type="AlphaFoldDB" id="A0AAV5TRU6"/>
<dbReference type="GO" id="GO:0005524">
    <property type="term" value="F:ATP binding"/>
    <property type="evidence" value="ECO:0007669"/>
    <property type="project" value="InterPro"/>
</dbReference>
<keyword evidence="4" id="KW-0456">Lyase</keyword>
<dbReference type="GO" id="GO:0004016">
    <property type="term" value="F:adenylate cyclase activity"/>
    <property type="evidence" value="ECO:0007669"/>
    <property type="project" value="TreeGrafter"/>
</dbReference>
<organism evidence="8 9">
    <name type="scientific">Pristionchus entomophagus</name>
    <dbReference type="NCBI Taxonomy" id="358040"/>
    <lineage>
        <taxon>Eukaryota</taxon>
        <taxon>Metazoa</taxon>
        <taxon>Ecdysozoa</taxon>
        <taxon>Nematoda</taxon>
        <taxon>Chromadorea</taxon>
        <taxon>Rhabditida</taxon>
        <taxon>Rhabditina</taxon>
        <taxon>Diplogasteromorpha</taxon>
        <taxon>Diplogasteroidea</taxon>
        <taxon>Neodiplogasteridae</taxon>
        <taxon>Pristionchus</taxon>
    </lineage>
</organism>
<sequence>VVSGLISDENSTLSVLMNSRVLFILSNRDIFFNWLSSSYSISSPNEYSLFFMEAHFDHIRDFFQKSFDALNRSPTRRSQRLLKYTHLVQFDHVDHRLTTKFLFDHQLQITDRIESALLLCDAISLLHFNSSLPLYFKGITGDILIDENGIRQSSFRVHRLVNGLPSLISTVYPYFSENQTMEYLISNPHSFSILPPYKPQCNFDGSDCSITHIVVISLVISLAIISPLSLAWYLQRKEHQLQRMPWRIAYEDIKNEEEVHGTLPSNASSSMRSLSCIGTAQFDAIRGTINGHKVSMKSFMQKKAITFTRKEMEYFNQLKGISHTNLNAFEGISFNQNGEFIVCWAYTQRQSLENVLFKTDQKLGRNFRASFIRSILKGLLWIQTSSIRVHGALFLSNCVVDSYWVVKLTDFGLQSLINSKLRSKDILTYPLFNFEDLPQKYLQVAPEILREMQKTQERSLGTEQGDIYQLGMLMYQILFDQIPFAHLKEDSRSIMKRIMSMDGASVKPLIPEDTGLTVRLVSIMQQCWQMKEMTRPTLTKIIDAVHREFGNE</sequence>
<evidence type="ECO:0000256" key="2">
    <source>
        <dbReference type="ARBA" id="ARBA00012202"/>
    </source>
</evidence>
<evidence type="ECO:0000313" key="9">
    <source>
        <dbReference type="Proteomes" id="UP001432027"/>
    </source>
</evidence>
<dbReference type="PANTHER" id="PTHR11920">
    <property type="entry name" value="GUANYLYL CYCLASE"/>
    <property type="match status" value="1"/>
</dbReference>
<feature type="non-terminal residue" evidence="8">
    <location>
        <position position="1"/>
    </location>
</feature>
<dbReference type="InterPro" id="IPR050401">
    <property type="entry name" value="Cyclic_nucleotide_synthase"/>
</dbReference>
<dbReference type="SUPFAM" id="SSF56112">
    <property type="entry name" value="Protein kinase-like (PK-like)"/>
    <property type="match status" value="1"/>
</dbReference>
<keyword evidence="6" id="KW-0472">Membrane</keyword>
<protein>
    <recommendedName>
        <fullName evidence="2">guanylate cyclase</fullName>
        <ecNumber evidence="2">4.6.1.2</ecNumber>
    </recommendedName>
</protein>
<dbReference type="GO" id="GO:0007168">
    <property type="term" value="P:receptor guanylyl cyclase signaling pathway"/>
    <property type="evidence" value="ECO:0007669"/>
    <property type="project" value="TreeGrafter"/>
</dbReference>
<feature type="non-terminal residue" evidence="8">
    <location>
        <position position="552"/>
    </location>
</feature>
<dbReference type="PANTHER" id="PTHR11920:SF255">
    <property type="entry name" value="RECEPTOR-TYPE GUANYLATE CYCLASE GCY-25"/>
    <property type="match status" value="1"/>
</dbReference>
<dbReference type="GO" id="GO:0004672">
    <property type="term" value="F:protein kinase activity"/>
    <property type="evidence" value="ECO:0007669"/>
    <property type="project" value="InterPro"/>
</dbReference>
<keyword evidence="3" id="KW-0547">Nucleotide-binding</keyword>
<evidence type="ECO:0000313" key="8">
    <source>
        <dbReference type="EMBL" id="GMS97210.1"/>
    </source>
</evidence>
<comment type="catalytic activity">
    <reaction evidence="1">
        <text>GTP = 3',5'-cyclic GMP + diphosphate</text>
        <dbReference type="Rhea" id="RHEA:13665"/>
        <dbReference type="ChEBI" id="CHEBI:33019"/>
        <dbReference type="ChEBI" id="CHEBI:37565"/>
        <dbReference type="ChEBI" id="CHEBI:57746"/>
        <dbReference type="EC" id="4.6.1.2"/>
    </reaction>
</comment>
<gene>
    <name evidence="8" type="ORF">PENTCL1PPCAC_19385</name>
</gene>
<name>A0AAV5TRU6_9BILA</name>
<dbReference type="Pfam" id="PF07714">
    <property type="entry name" value="PK_Tyr_Ser-Thr"/>
    <property type="match status" value="1"/>
</dbReference>
<comment type="caution">
    <text evidence="8">The sequence shown here is derived from an EMBL/GenBank/DDBJ whole genome shotgun (WGS) entry which is preliminary data.</text>
</comment>
<accession>A0AAV5TRU6</accession>
<dbReference type="Gene3D" id="1.10.510.10">
    <property type="entry name" value="Transferase(Phosphotransferase) domain 1"/>
    <property type="match status" value="1"/>
</dbReference>
<proteinExistence type="predicted"/>
<dbReference type="GO" id="GO:0005886">
    <property type="term" value="C:plasma membrane"/>
    <property type="evidence" value="ECO:0007669"/>
    <property type="project" value="TreeGrafter"/>
</dbReference>
<evidence type="ECO:0000256" key="6">
    <source>
        <dbReference type="SAM" id="Phobius"/>
    </source>
</evidence>
<keyword evidence="6" id="KW-0812">Transmembrane</keyword>
<evidence type="ECO:0000256" key="1">
    <source>
        <dbReference type="ARBA" id="ARBA00001436"/>
    </source>
</evidence>